<sequence length="494" mass="52207">MSHSTTPTYFPMHVGGEDRASASGRTYLSLNPFTGEAWAEVPDGNAEDVDAAVAAARLALQGEWGMLTPTRRGVLLRRLGELIARDSAYLAELETRDNGKLLREMLGQMASLPDWYAYFGGLADKLTGDVIATDKPNFHVYTRHEPVGVVAAITPWNSPLMLLTWKLAPALAAGCTMVIKPSDHTPVSTIALARLVDEAGFPPGVVNVVTGWGPETGKALSSHPGVDRVAFTGSTEVGRLIAHAAADNLTRSSLELGGKSAQLVFADADLDAAANGIVGGVFAATGQTCMAGSRVLVHADVAEELTAKVVDRARRIRLGDPMLAETEMGPVANQRQYDTVTQHFAWAVEDGATVAYGGRADPQLGGLFVQPTVLTDATLQMRSVSQEIFGPVVAITAFDDEDEAVAIANGTEFGLAGSVWTSDIRRAHRVAAALRCGTVWINAYRVVAPQVPFGGVGLSGWGRENGAAAIADYTETKAVWVELSGATRDPFVLG</sequence>
<keyword evidence="7" id="KW-1185">Reference proteome</keyword>
<evidence type="ECO:0000256" key="1">
    <source>
        <dbReference type="ARBA" id="ARBA00009986"/>
    </source>
</evidence>
<dbReference type="InterPro" id="IPR015590">
    <property type="entry name" value="Aldehyde_DH_dom"/>
</dbReference>
<dbReference type="InterPro" id="IPR029510">
    <property type="entry name" value="Ald_DH_CS_GLU"/>
</dbReference>
<comment type="similarity">
    <text evidence="1 4">Belongs to the aldehyde dehydrogenase family.</text>
</comment>
<proteinExistence type="inferred from homology"/>
<dbReference type="OrthoDB" id="6882680at2"/>
<accession>A0A4Q2L3J1</accession>
<gene>
    <name evidence="6" type="ORF">ESP51_02735</name>
</gene>
<dbReference type="Proteomes" id="UP000293865">
    <property type="component" value="Unassembled WGS sequence"/>
</dbReference>
<dbReference type="SUPFAM" id="SSF53720">
    <property type="entry name" value="ALDH-like"/>
    <property type="match status" value="1"/>
</dbReference>
<dbReference type="RefSeq" id="WP_129519357.1">
    <property type="nucleotide sequence ID" value="NZ_SDPN01000003.1"/>
</dbReference>
<dbReference type="InterPro" id="IPR016163">
    <property type="entry name" value="Ald_DH_C"/>
</dbReference>
<evidence type="ECO:0000313" key="7">
    <source>
        <dbReference type="Proteomes" id="UP000293865"/>
    </source>
</evidence>
<feature type="domain" description="Aldehyde dehydrogenase" evidence="5">
    <location>
        <begin position="22"/>
        <end position="479"/>
    </location>
</feature>
<organism evidence="6 7">
    <name type="scientific">Agromyces albus</name>
    <dbReference type="NCBI Taxonomy" id="205332"/>
    <lineage>
        <taxon>Bacteria</taxon>
        <taxon>Bacillati</taxon>
        <taxon>Actinomycetota</taxon>
        <taxon>Actinomycetes</taxon>
        <taxon>Micrococcales</taxon>
        <taxon>Microbacteriaceae</taxon>
        <taxon>Agromyces</taxon>
    </lineage>
</organism>
<feature type="active site" evidence="3">
    <location>
        <position position="255"/>
    </location>
</feature>
<dbReference type="Gene3D" id="3.40.309.10">
    <property type="entry name" value="Aldehyde Dehydrogenase, Chain A, domain 2"/>
    <property type="match status" value="1"/>
</dbReference>
<evidence type="ECO:0000259" key="5">
    <source>
        <dbReference type="Pfam" id="PF00171"/>
    </source>
</evidence>
<evidence type="ECO:0000256" key="2">
    <source>
        <dbReference type="ARBA" id="ARBA00023002"/>
    </source>
</evidence>
<evidence type="ECO:0000256" key="4">
    <source>
        <dbReference type="RuleBase" id="RU003345"/>
    </source>
</evidence>
<dbReference type="PANTHER" id="PTHR11699">
    <property type="entry name" value="ALDEHYDE DEHYDROGENASE-RELATED"/>
    <property type="match status" value="1"/>
</dbReference>
<dbReference type="PROSITE" id="PS00687">
    <property type="entry name" value="ALDEHYDE_DEHYDR_GLU"/>
    <property type="match status" value="1"/>
</dbReference>
<dbReference type="CDD" id="cd07114">
    <property type="entry name" value="ALDH_DhaS"/>
    <property type="match status" value="1"/>
</dbReference>
<dbReference type="FunFam" id="3.40.605.10:FF:000007">
    <property type="entry name" value="NAD/NADP-dependent betaine aldehyde dehydrogenase"/>
    <property type="match status" value="1"/>
</dbReference>
<dbReference type="PROSITE" id="PS00070">
    <property type="entry name" value="ALDEHYDE_DEHYDR_CYS"/>
    <property type="match status" value="1"/>
</dbReference>
<dbReference type="InterPro" id="IPR016161">
    <property type="entry name" value="Ald_DH/histidinol_DH"/>
</dbReference>
<dbReference type="EMBL" id="SDPN01000003">
    <property type="protein sequence ID" value="RXZ72735.1"/>
    <property type="molecule type" value="Genomic_DNA"/>
</dbReference>
<keyword evidence="2 4" id="KW-0560">Oxidoreductase</keyword>
<evidence type="ECO:0000313" key="6">
    <source>
        <dbReference type="EMBL" id="RXZ72735.1"/>
    </source>
</evidence>
<name>A0A4Q2L3J1_9MICO</name>
<protein>
    <submittedName>
        <fullName evidence="6">Aldehyde dehydrogenase</fullName>
    </submittedName>
</protein>
<evidence type="ECO:0000256" key="3">
    <source>
        <dbReference type="PROSITE-ProRule" id="PRU10007"/>
    </source>
</evidence>
<dbReference type="InterPro" id="IPR016160">
    <property type="entry name" value="Ald_DH_CS_CYS"/>
</dbReference>
<reference evidence="6 7" key="1">
    <citation type="submission" date="2019-01" db="EMBL/GenBank/DDBJ databases">
        <title>Agromyces.</title>
        <authorList>
            <person name="Li J."/>
        </authorList>
    </citation>
    <scope>NUCLEOTIDE SEQUENCE [LARGE SCALE GENOMIC DNA]</scope>
    <source>
        <strain evidence="6 7">DSM 15934</strain>
    </source>
</reference>
<dbReference type="GO" id="GO:0016620">
    <property type="term" value="F:oxidoreductase activity, acting on the aldehyde or oxo group of donors, NAD or NADP as acceptor"/>
    <property type="evidence" value="ECO:0007669"/>
    <property type="project" value="InterPro"/>
</dbReference>
<dbReference type="AlphaFoldDB" id="A0A4Q2L3J1"/>
<dbReference type="InterPro" id="IPR016162">
    <property type="entry name" value="Ald_DH_N"/>
</dbReference>
<comment type="caution">
    <text evidence="6">The sequence shown here is derived from an EMBL/GenBank/DDBJ whole genome shotgun (WGS) entry which is preliminary data.</text>
</comment>
<dbReference type="Gene3D" id="3.40.605.10">
    <property type="entry name" value="Aldehyde Dehydrogenase, Chain A, domain 1"/>
    <property type="match status" value="1"/>
</dbReference>
<dbReference type="Pfam" id="PF00171">
    <property type="entry name" value="Aldedh"/>
    <property type="match status" value="1"/>
</dbReference>
<dbReference type="FunFam" id="3.40.309.10:FF:000012">
    <property type="entry name" value="Betaine aldehyde dehydrogenase"/>
    <property type="match status" value="1"/>
</dbReference>